<dbReference type="Gene3D" id="3.30.800.10">
    <property type="entry name" value="Phosphatidylinositol Phosphate Kinase II Beta"/>
    <property type="match status" value="1"/>
</dbReference>
<evidence type="ECO:0000256" key="7">
    <source>
        <dbReference type="ARBA" id="ARBA00022833"/>
    </source>
</evidence>
<dbReference type="PROSITE" id="PS50297">
    <property type="entry name" value="ANK_REP_REGION"/>
    <property type="match status" value="2"/>
</dbReference>
<feature type="region of interest" description="Disordered" evidence="12">
    <location>
        <begin position="380"/>
        <end position="402"/>
    </location>
</feature>
<dbReference type="EC" id="2.7.1.150" evidence="1"/>
<dbReference type="Gene3D" id="3.30.40.10">
    <property type="entry name" value="Zinc/RING finger domain, C3HC4 (zinc finger)"/>
    <property type="match status" value="1"/>
</dbReference>
<evidence type="ECO:0000256" key="8">
    <source>
        <dbReference type="ARBA" id="ARBA00022840"/>
    </source>
</evidence>
<evidence type="ECO:0000313" key="16">
    <source>
        <dbReference type="Proteomes" id="UP001515480"/>
    </source>
</evidence>
<sequence length="1687" mass="181672">MAHADNNLWTWTVGNFGRASPAPRASPPPPPPLTRAESTVHTELLAACTLGHLDDARRLLDACADANGRAEFGTTPLMRAAEQGHAALAGLLLSRGAQLGCQDDNGDCALLCACRMGHADVARLLLAAGADAGLSNKQGNNSLDAALEARDALGRPAASELLLGHRRGDASSPAEKEEGAAIRSQPAHASVSSLNGVPRSGTGLSLTSEASLVSARVTPHAPVLRLSREQWANDRNYPQCHLCKSTFTIWNRRHHCRICGLVFCERCSSSSVSTPVVPSGAAEGEGDAASGAPAVLRVRVCTSCAQIHAAQPNGPLMLDERGPIETREVAVGLATNIAERMRSVAMPALSRVSSAMNQVRYGSGADPQRPRLLSVHSEEIEDASFSNPNSGKSDSGIMSRDIPPVYEGDAAPQSEDTLIDVPWASSRYRSHDFAQSDARVPIESPPEVSISSSFDGSLEGRGGVRTSLKALASSRLYHAISGRKSLTPPPAAAQEEGGRPRCGACEESGEGTRRAVEEAEGGQPVRLPPPPSSVPPPGAGHRRGSSAGSAMIVQEKILQLGNAKHREKPLARAPPVTVPTLANEPEAVVKEHRTRLAQWRQQQLRCAVQSQLRRHPGLSSQWQGTLEVLATRAADSLLPDVNYSVDSILKIKTLPGGSRADAHYVDGLVCRMKLAHKCMRTELEYPRILLLACPLEHERRSFSSSLEALRQQEDEHMGMIVNEMAKLEIDLLLVGGSVCFTAKEKLLKRGIALAVGVKPSVLQRVARCCKTQVLLSPAQVLGTAPGTCGRWRVENVTVADPEAAANKRVTLMYFERCAPELGATVVLRGGTGTELKKLKQVLASSAYIAADLATEASYIFDFGGTVPLTAMAGGRSRAGSEEQAATRDHPEDRARAAPREAADEGGGGGRTRVGGSVSGGTSPTRPRGAPQTLSVEMVLGGRGVRRGGVPWQLHPPELSVRPSVDVEGADAAGGAAEGESQADPASSFSSAPPFAAAHASGAARSCASSLGRSRENTVGGEAHDSTCGARREAEESFLVGDANFGLMSCAPKCNDEMEDEKMEADRLWTLDARTIRVATCWKRWDVPEAPCQVPRERTLFYDLKVADVAQSASSTVSQEDYQTLGQFLQSHCFNLSRQCKNPKCREGVLRHEQCFSHHGGRFSLRVQQMPADHSLPHDGVFTWSVCQACPAPTRSGPVLALSAATCAISLGRFLESNFYNTSAISRAPGCTHSLHRHHERFISCGGLVCSLKFQKCTVFSVTPPIAPQILTMQSILASTAAANFALGREQKRIADRRYSKFAGVLPFKQSSGSGAELGATDEVGFIAGPSAVAAHALGSSVVQAEVSRVAGPSDLTQVTSHDKLAEIMRSEAAQTKIEIKYEGDAEREAEAARACPGLILQRVSVLFPAPFAALRQRFCEGGDIAFVKSLWQSSPWDSGRGGKSGSTFLKTLDGRYLLKQVPKSEFSSFHEHARAYFAFVSNTPTTLPSVLVKVMGAFMVEYRERDSNKQHLQYLLVQENLFYGMNVSRMCDLKGAQRKASPNPNGEDDNDTVLDENLFRFNDGYPLLLSEVAKQQLTRALWNDTLFLQSINVMDYSLLVGMVQRAKETEDDPASNESWTLVVGLIDYCRQYTWKEEAESRVKRGTVIQPKQYKRRFREALHRYFMSSIEKYQAACHERNQALSSAS</sequence>
<dbReference type="Pfam" id="PF01504">
    <property type="entry name" value="PIP5K"/>
    <property type="match status" value="1"/>
</dbReference>
<feature type="compositionally biased region" description="Basic and acidic residues" evidence="12">
    <location>
        <begin position="878"/>
        <end position="902"/>
    </location>
</feature>
<dbReference type="CDD" id="cd17300">
    <property type="entry name" value="PIPKc_PIKfyve"/>
    <property type="match status" value="1"/>
</dbReference>
<evidence type="ECO:0000256" key="12">
    <source>
        <dbReference type="SAM" id="MobiDB-lite"/>
    </source>
</evidence>
<dbReference type="FunFam" id="3.50.7.10:FF:000007">
    <property type="entry name" value="1-phosphatidylinositol 3-phosphate 5-kinase isoform X1"/>
    <property type="match status" value="1"/>
</dbReference>
<dbReference type="InterPro" id="IPR002423">
    <property type="entry name" value="Cpn60/GroEL/TCP-1"/>
</dbReference>
<dbReference type="SUPFAM" id="SSF52029">
    <property type="entry name" value="GroEL apical domain-like"/>
    <property type="match status" value="1"/>
</dbReference>
<name>A0AB34IHB7_PRYPA</name>
<feature type="region of interest" description="Disordered" evidence="12">
    <location>
        <begin position="482"/>
        <end position="548"/>
    </location>
</feature>
<dbReference type="Gene3D" id="3.30.810.10">
    <property type="entry name" value="2-Layer Sandwich"/>
    <property type="match status" value="1"/>
</dbReference>
<dbReference type="InterPro" id="IPR002498">
    <property type="entry name" value="PInositol-4-P-4/5-kinase_core"/>
</dbReference>
<evidence type="ECO:0000256" key="5">
    <source>
        <dbReference type="ARBA" id="ARBA00022771"/>
    </source>
</evidence>
<feature type="repeat" description="ANK" evidence="9">
    <location>
        <begin position="105"/>
        <end position="137"/>
    </location>
</feature>
<dbReference type="SUPFAM" id="SSF56104">
    <property type="entry name" value="SAICAR synthase-like"/>
    <property type="match status" value="1"/>
</dbReference>
<feature type="domain" description="PIPK" evidence="14">
    <location>
        <begin position="1338"/>
        <end position="1673"/>
    </location>
</feature>
<keyword evidence="5 10" id="KW-0863">Zinc-finger</keyword>
<dbReference type="SUPFAM" id="SSF57903">
    <property type="entry name" value="FYVE/PHD zinc finger"/>
    <property type="match status" value="1"/>
</dbReference>
<dbReference type="Pfam" id="PF01363">
    <property type="entry name" value="FYVE"/>
    <property type="match status" value="1"/>
</dbReference>
<evidence type="ECO:0000256" key="2">
    <source>
        <dbReference type="ARBA" id="ARBA00022679"/>
    </source>
</evidence>
<dbReference type="InterPro" id="IPR002110">
    <property type="entry name" value="Ankyrin_rpt"/>
</dbReference>
<keyword evidence="6 11" id="KW-0418">Kinase</keyword>
<protein>
    <recommendedName>
        <fullName evidence="1">1-phosphatidylinositol-3-phosphate 5-kinase</fullName>
        <ecNumber evidence="1">2.7.1.150</ecNumber>
    </recommendedName>
</protein>
<accession>A0AB34IHB7</accession>
<dbReference type="PROSITE" id="PS51455">
    <property type="entry name" value="PIPK"/>
    <property type="match status" value="1"/>
</dbReference>
<dbReference type="PROSITE" id="PS50178">
    <property type="entry name" value="ZF_FYVE"/>
    <property type="match status" value="1"/>
</dbReference>
<dbReference type="InterPro" id="IPR017455">
    <property type="entry name" value="Znf_FYVE-rel"/>
</dbReference>
<feature type="compositionally biased region" description="Basic and acidic residues" evidence="12">
    <location>
        <begin position="167"/>
        <end position="180"/>
    </location>
</feature>
<evidence type="ECO:0000256" key="3">
    <source>
        <dbReference type="ARBA" id="ARBA00022723"/>
    </source>
</evidence>
<dbReference type="InterPro" id="IPR013083">
    <property type="entry name" value="Znf_RING/FYVE/PHD"/>
</dbReference>
<evidence type="ECO:0000259" key="14">
    <source>
        <dbReference type="PROSITE" id="PS51455"/>
    </source>
</evidence>
<dbReference type="SMART" id="SM00330">
    <property type="entry name" value="PIPKc"/>
    <property type="match status" value="1"/>
</dbReference>
<dbReference type="InterPro" id="IPR027484">
    <property type="entry name" value="PInositol-4-P-5-kinase_N"/>
</dbReference>
<dbReference type="EMBL" id="JBGBPQ010000025">
    <property type="protein sequence ID" value="KAL1499515.1"/>
    <property type="molecule type" value="Genomic_DNA"/>
</dbReference>
<keyword evidence="8 11" id="KW-0067">ATP-binding</keyword>
<evidence type="ECO:0000259" key="13">
    <source>
        <dbReference type="PROSITE" id="PS50178"/>
    </source>
</evidence>
<dbReference type="InterPro" id="IPR044769">
    <property type="entry name" value="PIKfyve_PIPKc"/>
</dbReference>
<dbReference type="PANTHER" id="PTHR45748:SF7">
    <property type="entry name" value="1-PHOSPHATIDYLINOSITOL 3-PHOSPHATE 5-KINASE-RELATED"/>
    <property type="match status" value="1"/>
</dbReference>
<dbReference type="GO" id="GO:0005524">
    <property type="term" value="F:ATP binding"/>
    <property type="evidence" value="ECO:0007669"/>
    <property type="project" value="UniProtKB-UniRule"/>
</dbReference>
<dbReference type="SUPFAM" id="SSF48403">
    <property type="entry name" value="Ankyrin repeat"/>
    <property type="match status" value="1"/>
</dbReference>
<evidence type="ECO:0000256" key="11">
    <source>
        <dbReference type="PROSITE-ProRule" id="PRU00781"/>
    </source>
</evidence>
<dbReference type="SMART" id="SM00248">
    <property type="entry name" value="ANK"/>
    <property type="match status" value="2"/>
</dbReference>
<dbReference type="GO" id="GO:0000285">
    <property type="term" value="F:1-phosphatidylinositol-3-phosphate 5-kinase activity"/>
    <property type="evidence" value="ECO:0007669"/>
    <property type="project" value="UniProtKB-EC"/>
</dbReference>
<dbReference type="Gene3D" id="1.25.40.20">
    <property type="entry name" value="Ankyrin repeat-containing domain"/>
    <property type="match status" value="1"/>
</dbReference>
<evidence type="ECO:0000256" key="9">
    <source>
        <dbReference type="PROSITE-ProRule" id="PRU00023"/>
    </source>
</evidence>
<keyword evidence="16" id="KW-1185">Reference proteome</keyword>
<dbReference type="Gene3D" id="3.50.7.10">
    <property type="entry name" value="GroEL"/>
    <property type="match status" value="1"/>
</dbReference>
<dbReference type="SMART" id="SM00064">
    <property type="entry name" value="FYVE"/>
    <property type="match status" value="1"/>
</dbReference>
<feature type="compositionally biased region" description="Pro residues" evidence="12">
    <location>
        <begin position="526"/>
        <end position="538"/>
    </location>
</feature>
<feature type="domain" description="FYVE-type" evidence="13">
    <location>
        <begin position="234"/>
        <end position="309"/>
    </location>
</feature>
<dbReference type="PANTHER" id="PTHR45748">
    <property type="entry name" value="1-PHOSPHATIDYLINOSITOL 3-PHOSPHATE 5-KINASE-RELATED"/>
    <property type="match status" value="1"/>
</dbReference>
<feature type="compositionally biased region" description="Polar residues" evidence="12">
    <location>
        <begin position="384"/>
        <end position="393"/>
    </location>
</feature>
<gene>
    <name evidence="15" type="ORF">AB1Y20_011718</name>
</gene>
<keyword evidence="7" id="KW-0862">Zinc</keyword>
<keyword evidence="9" id="KW-0040">ANK repeat</keyword>
<proteinExistence type="predicted"/>
<dbReference type="InterPro" id="IPR000306">
    <property type="entry name" value="Znf_FYVE"/>
</dbReference>
<reference evidence="15 16" key="1">
    <citation type="journal article" date="2024" name="Science">
        <title>Giant polyketide synthase enzymes in the biosynthesis of giant marine polyether toxins.</title>
        <authorList>
            <person name="Fallon T.R."/>
            <person name="Shende V.V."/>
            <person name="Wierzbicki I.H."/>
            <person name="Pendleton A.L."/>
            <person name="Watervoot N.F."/>
            <person name="Auber R.P."/>
            <person name="Gonzalez D.J."/>
            <person name="Wisecaver J.H."/>
            <person name="Moore B.S."/>
        </authorList>
    </citation>
    <scope>NUCLEOTIDE SEQUENCE [LARGE SCALE GENOMIC DNA]</scope>
    <source>
        <strain evidence="15 16">12B1</strain>
    </source>
</reference>
<dbReference type="GO" id="GO:0046854">
    <property type="term" value="P:phosphatidylinositol phosphate biosynthetic process"/>
    <property type="evidence" value="ECO:0007669"/>
    <property type="project" value="TreeGrafter"/>
</dbReference>
<organism evidence="15 16">
    <name type="scientific">Prymnesium parvum</name>
    <name type="common">Toxic golden alga</name>
    <dbReference type="NCBI Taxonomy" id="97485"/>
    <lineage>
        <taxon>Eukaryota</taxon>
        <taxon>Haptista</taxon>
        <taxon>Haptophyta</taxon>
        <taxon>Prymnesiophyceae</taxon>
        <taxon>Prymnesiales</taxon>
        <taxon>Prymnesiaceae</taxon>
        <taxon>Prymnesium</taxon>
    </lineage>
</organism>
<dbReference type="InterPro" id="IPR036770">
    <property type="entry name" value="Ankyrin_rpt-contain_sf"/>
</dbReference>
<keyword evidence="2 11" id="KW-0808">Transferase</keyword>
<evidence type="ECO:0000313" key="15">
    <source>
        <dbReference type="EMBL" id="KAL1499515.1"/>
    </source>
</evidence>
<feature type="region of interest" description="Disordered" evidence="12">
    <location>
        <begin position="968"/>
        <end position="993"/>
    </location>
</feature>
<evidence type="ECO:0000256" key="10">
    <source>
        <dbReference type="PROSITE-ProRule" id="PRU00091"/>
    </source>
</evidence>
<dbReference type="Proteomes" id="UP001515480">
    <property type="component" value="Unassembled WGS sequence"/>
</dbReference>
<feature type="region of interest" description="Disordered" evidence="12">
    <location>
        <begin position="167"/>
        <end position="197"/>
    </location>
</feature>
<dbReference type="Pfam" id="PF00118">
    <property type="entry name" value="Cpn60_TCP1"/>
    <property type="match status" value="1"/>
</dbReference>
<keyword evidence="4 11" id="KW-0547">Nucleotide-binding</keyword>
<dbReference type="InterPro" id="IPR011011">
    <property type="entry name" value="Znf_FYVE_PHD"/>
</dbReference>
<evidence type="ECO:0000256" key="1">
    <source>
        <dbReference type="ARBA" id="ARBA00012009"/>
    </source>
</evidence>
<dbReference type="GO" id="GO:0010008">
    <property type="term" value="C:endosome membrane"/>
    <property type="evidence" value="ECO:0007669"/>
    <property type="project" value="TreeGrafter"/>
</dbReference>
<dbReference type="PROSITE" id="PS50088">
    <property type="entry name" value="ANK_REPEAT"/>
    <property type="match status" value="2"/>
</dbReference>
<feature type="repeat" description="ANK" evidence="9">
    <location>
        <begin position="72"/>
        <end position="104"/>
    </location>
</feature>
<dbReference type="GO" id="GO:0008270">
    <property type="term" value="F:zinc ion binding"/>
    <property type="evidence" value="ECO:0007669"/>
    <property type="project" value="UniProtKB-KW"/>
</dbReference>
<feature type="region of interest" description="Disordered" evidence="12">
    <location>
        <begin position="873"/>
        <end position="933"/>
    </location>
</feature>
<dbReference type="InterPro" id="IPR027483">
    <property type="entry name" value="PInositol-4-P-4/5-kinase_C_sf"/>
</dbReference>
<evidence type="ECO:0000256" key="6">
    <source>
        <dbReference type="ARBA" id="ARBA00022777"/>
    </source>
</evidence>
<feature type="compositionally biased region" description="Gly residues" evidence="12">
    <location>
        <begin position="904"/>
        <end position="918"/>
    </location>
</feature>
<dbReference type="InterPro" id="IPR027409">
    <property type="entry name" value="GroEL-like_apical_dom_sf"/>
</dbReference>
<dbReference type="Pfam" id="PF12796">
    <property type="entry name" value="Ank_2"/>
    <property type="match status" value="1"/>
</dbReference>
<evidence type="ECO:0000256" key="4">
    <source>
        <dbReference type="ARBA" id="ARBA00022741"/>
    </source>
</evidence>
<keyword evidence="3" id="KW-0479">Metal-binding</keyword>
<comment type="caution">
    <text evidence="15">The sequence shown here is derived from an EMBL/GenBank/DDBJ whole genome shotgun (WGS) entry which is preliminary data.</text>
</comment>